<keyword evidence="2" id="KW-1185">Reference proteome</keyword>
<dbReference type="SUPFAM" id="SSF50353">
    <property type="entry name" value="Cytokine"/>
    <property type="match status" value="1"/>
</dbReference>
<dbReference type="Proteomes" id="UP000295264">
    <property type="component" value="Unassembled WGS sequence"/>
</dbReference>
<evidence type="ECO:0000313" key="1">
    <source>
        <dbReference type="EMBL" id="TEA40856.1"/>
    </source>
</evidence>
<dbReference type="EMBL" id="QWLN02002230">
    <property type="protein sequence ID" value="TEA40856.1"/>
    <property type="molecule type" value="Genomic_DNA"/>
</dbReference>
<comment type="caution">
    <text evidence="1">The sequence shown here is derived from an EMBL/GenBank/DDBJ whole genome shotgun (WGS) entry which is preliminary data.</text>
</comment>
<protein>
    <submittedName>
        <fullName evidence="1">Uncharacterized protein</fullName>
    </submittedName>
</protein>
<accession>A0A484H090</accession>
<dbReference type="AlphaFoldDB" id="A0A484H090"/>
<feature type="non-terminal residue" evidence="1">
    <location>
        <position position="43"/>
    </location>
</feature>
<organism evidence="1 2">
    <name type="scientific">Sousa chinensis</name>
    <name type="common">Indo-pacific humpbacked dolphin</name>
    <name type="synonym">Steno chinensis</name>
    <dbReference type="NCBI Taxonomy" id="103600"/>
    <lineage>
        <taxon>Eukaryota</taxon>
        <taxon>Metazoa</taxon>
        <taxon>Chordata</taxon>
        <taxon>Craniata</taxon>
        <taxon>Vertebrata</taxon>
        <taxon>Euteleostomi</taxon>
        <taxon>Mammalia</taxon>
        <taxon>Eutheria</taxon>
        <taxon>Laurasiatheria</taxon>
        <taxon>Artiodactyla</taxon>
        <taxon>Whippomorpha</taxon>
        <taxon>Cetacea</taxon>
        <taxon>Odontoceti</taxon>
        <taxon>Delphinidae</taxon>
        <taxon>Sousa</taxon>
    </lineage>
</organism>
<sequence>EMICILPNRGLGHTSFPVFLGIQGGSRCLARVETGEGPSLQLE</sequence>
<gene>
    <name evidence="1" type="ORF">DBR06_SOUSAS19710072</name>
</gene>
<feature type="non-terminal residue" evidence="1">
    <location>
        <position position="1"/>
    </location>
</feature>
<dbReference type="Gene3D" id="2.80.10.50">
    <property type="match status" value="1"/>
</dbReference>
<name>A0A484H090_SOUCH</name>
<reference evidence="1 2" key="1">
    <citation type="journal article" date="2018" name="Genomics">
        <title>Molecular footprints of inshore aquatic adaptation in Indo-Pacific humpback dolphin (Sousa chinensis).</title>
        <authorList>
            <person name="Ming Y."/>
            <person name="Jian J."/>
            <person name="Yu F."/>
            <person name="Yu X."/>
            <person name="Wang J."/>
            <person name="Liu W."/>
        </authorList>
    </citation>
    <scope>NUCLEOTIDE SEQUENCE [LARGE SCALE GENOMIC DNA]</scope>
    <source>
        <strain evidence="1">MY-2018</strain>
        <tissue evidence="1">Skin</tissue>
    </source>
</reference>
<dbReference type="InterPro" id="IPR008996">
    <property type="entry name" value="IL1/FGF"/>
</dbReference>
<proteinExistence type="predicted"/>
<evidence type="ECO:0000313" key="2">
    <source>
        <dbReference type="Proteomes" id="UP000295264"/>
    </source>
</evidence>